<dbReference type="EMBL" id="FNBT01000001">
    <property type="protein sequence ID" value="SDF02984.1"/>
    <property type="molecule type" value="Genomic_DNA"/>
</dbReference>
<proteinExistence type="predicted"/>
<organism evidence="2 3">
    <name type="scientific">Blastococcus aurantiacus</name>
    <dbReference type="NCBI Taxonomy" id="1550231"/>
    <lineage>
        <taxon>Bacteria</taxon>
        <taxon>Bacillati</taxon>
        <taxon>Actinomycetota</taxon>
        <taxon>Actinomycetes</taxon>
        <taxon>Geodermatophilales</taxon>
        <taxon>Geodermatophilaceae</taxon>
        <taxon>Blastococcus</taxon>
    </lineage>
</organism>
<accession>A0A1G7HRR9</accession>
<protein>
    <submittedName>
        <fullName evidence="2">Uncharacterized protein</fullName>
    </submittedName>
</protein>
<gene>
    <name evidence="2" type="ORF">SAMN05660662_0778</name>
</gene>
<reference evidence="3" key="1">
    <citation type="submission" date="2016-10" db="EMBL/GenBank/DDBJ databases">
        <authorList>
            <person name="Varghese N."/>
            <person name="Submissions S."/>
        </authorList>
    </citation>
    <scope>NUCLEOTIDE SEQUENCE [LARGE SCALE GENOMIC DNA]</scope>
    <source>
        <strain evidence="3">DSM 44268</strain>
    </source>
</reference>
<evidence type="ECO:0000313" key="3">
    <source>
        <dbReference type="Proteomes" id="UP000199406"/>
    </source>
</evidence>
<feature type="region of interest" description="Disordered" evidence="1">
    <location>
        <begin position="266"/>
        <end position="291"/>
    </location>
</feature>
<feature type="region of interest" description="Disordered" evidence="1">
    <location>
        <begin position="181"/>
        <end position="200"/>
    </location>
</feature>
<dbReference type="STRING" id="1550231.SAMN05660662_0778"/>
<feature type="compositionally biased region" description="Basic residues" evidence="1">
    <location>
        <begin position="48"/>
        <end position="59"/>
    </location>
</feature>
<evidence type="ECO:0000256" key="1">
    <source>
        <dbReference type="SAM" id="MobiDB-lite"/>
    </source>
</evidence>
<feature type="compositionally biased region" description="Basic and acidic residues" evidence="1">
    <location>
        <begin position="28"/>
        <end position="46"/>
    </location>
</feature>
<feature type="region of interest" description="Disordered" evidence="1">
    <location>
        <begin position="1"/>
        <end position="73"/>
    </location>
</feature>
<dbReference type="Proteomes" id="UP000199406">
    <property type="component" value="Unassembled WGS sequence"/>
</dbReference>
<feature type="region of interest" description="Disordered" evidence="1">
    <location>
        <begin position="109"/>
        <end position="155"/>
    </location>
</feature>
<dbReference type="AlphaFoldDB" id="A0A1G7HRR9"/>
<sequence length="338" mass="36009">MVGRARADHRRQPGQPGPVGVVRPRPHLNRDRRPLAVHDGAGDARVHPAGHRPVRRRHPAPSPAPAATPCASSWRTRWTPRSWPAASSCGVRLARNRLRQDAPLIISAQGAGTVPSPAGRGSPTTATRSAGCPRTPRSTRVGECSSGRPDGGRRHHGFIVSTGDGSAAWKRVVLEIASPHSPGGHLPAAAMPSTESRPGTHPCDGLCAAGALAVRAPGEPPPASLARLPRVSASAPRPPRAATSFLCGVPRRSPRAWCRFRAGMGSSPRPARALEHPLRRRRQPRTSPAVCHDRRRVGRSTWPGTVADVAGRRSASVAFPAARIRWRHAPDLQDAWHG</sequence>
<name>A0A1G7HRR9_9ACTN</name>
<keyword evidence="3" id="KW-1185">Reference proteome</keyword>
<evidence type="ECO:0000313" key="2">
    <source>
        <dbReference type="EMBL" id="SDF02984.1"/>
    </source>
</evidence>